<reference evidence="1" key="1">
    <citation type="submission" date="2022-08" db="EMBL/GenBank/DDBJ databases">
        <authorList>
            <person name="Kallberg Y."/>
            <person name="Tangrot J."/>
            <person name="Rosling A."/>
        </authorList>
    </citation>
    <scope>NUCLEOTIDE SEQUENCE</scope>
    <source>
        <strain evidence="1">Wild A</strain>
    </source>
</reference>
<evidence type="ECO:0000313" key="2">
    <source>
        <dbReference type="Proteomes" id="UP001153678"/>
    </source>
</evidence>
<feature type="non-terminal residue" evidence="1">
    <location>
        <position position="1"/>
    </location>
</feature>
<dbReference type="Proteomes" id="UP001153678">
    <property type="component" value="Unassembled WGS sequence"/>
</dbReference>
<dbReference type="OrthoDB" id="2379098at2759"/>
<evidence type="ECO:0000313" key="1">
    <source>
        <dbReference type="EMBL" id="CAI2190709.1"/>
    </source>
</evidence>
<keyword evidence="2" id="KW-1185">Reference proteome</keyword>
<accession>A0A9W4T106</accession>
<protein>
    <submittedName>
        <fullName evidence="1">9521_t:CDS:1</fullName>
    </submittedName>
</protein>
<name>A0A9W4T106_9GLOM</name>
<organism evidence="1 2">
    <name type="scientific">Funneliformis geosporum</name>
    <dbReference type="NCBI Taxonomy" id="1117311"/>
    <lineage>
        <taxon>Eukaryota</taxon>
        <taxon>Fungi</taxon>
        <taxon>Fungi incertae sedis</taxon>
        <taxon>Mucoromycota</taxon>
        <taxon>Glomeromycotina</taxon>
        <taxon>Glomeromycetes</taxon>
        <taxon>Glomerales</taxon>
        <taxon>Glomeraceae</taxon>
        <taxon>Funneliformis</taxon>
    </lineage>
</organism>
<proteinExistence type="predicted"/>
<comment type="caution">
    <text evidence="1">The sequence shown here is derived from an EMBL/GenBank/DDBJ whole genome shotgun (WGS) entry which is preliminary data.</text>
</comment>
<sequence length="126" mass="14620">YSKKVRKDDQNSSTSGYSWHDTVITFYDDNGSFNSFSNNPMMITILVITVTVLKDIEAEIKLNQRLKEFGLVWKNDNQLEKTKRRLYKIGKTPKSTYYDKYDPNGLLTKTAADTTKITNFFNINDT</sequence>
<dbReference type="AlphaFoldDB" id="A0A9W4T106"/>
<dbReference type="EMBL" id="CAMKVN010006784">
    <property type="protein sequence ID" value="CAI2190709.1"/>
    <property type="molecule type" value="Genomic_DNA"/>
</dbReference>
<gene>
    <name evidence="1" type="ORF">FWILDA_LOCUS14710</name>
</gene>